<feature type="binding site" evidence="7">
    <location>
        <position position="61"/>
    </location>
    <ligand>
        <name>substrate</name>
    </ligand>
</feature>
<sequence length="174" mass="19134">MLADGKPIFLIGLPGSGKTTVGKLLSTQLGIPFIDLDDIIVQREGRAISEVFEKEGEDYFRKVEAACLASLIESKDSKVVATGGGTPCFFDNLEKMNRDGVTCYLETSWKELAARVAPGESIRPLFKGLAGSEVMTQLQERFSWRLPFYQKAQIIISTENKLASDVATELLARL</sequence>
<dbReference type="EC" id="2.7.1.71" evidence="7"/>
<dbReference type="PRINTS" id="PR01100">
    <property type="entry name" value="SHIKIMTKNASE"/>
</dbReference>
<comment type="subcellular location">
    <subcellularLocation>
        <location evidence="7">Cytoplasm</location>
    </subcellularLocation>
</comment>
<accession>A0ABZ0IQG0</accession>
<dbReference type="Gene3D" id="3.40.50.300">
    <property type="entry name" value="P-loop containing nucleotide triphosphate hydrolases"/>
    <property type="match status" value="1"/>
</dbReference>
<keyword evidence="2 7" id="KW-0808">Transferase</keyword>
<dbReference type="SUPFAM" id="SSF52540">
    <property type="entry name" value="P-loop containing nucleoside triphosphate hydrolases"/>
    <property type="match status" value="1"/>
</dbReference>
<keyword evidence="7" id="KW-0963">Cytoplasm</keyword>
<evidence type="ECO:0000256" key="4">
    <source>
        <dbReference type="ARBA" id="ARBA00022777"/>
    </source>
</evidence>
<evidence type="ECO:0000313" key="8">
    <source>
        <dbReference type="EMBL" id="WOK06946.1"/>
    </source>
</evidence>
<dbReference type="EMBL" id="CP136051">
    <property type="protein sequence ID" value="WOK06946.1"/>
    <property type="molecule type" value="Genomic_DNA"/>
</dbReference>
<feature type="binding site" evidence="7">
    <location>
        <position position="84"/>
    </location>
    <ligand>
        <name>substrate</name>
    </ligand>
</feature>
<feature type="binding site" evidence="7">
    <location>
        <position position="123"/>
    </location>
    <ligand>
        <name>ATP</name>
        <dbReference type="ChEBI" id="CHEBI:30616"/>
    </ligand>
</feature>
<comment type="similarity">
    <text evidence="7">Belongs to the shikimate kinase family.</text>
</comment>
<dbReference type="CDD" id="cd00464">
    <property type="entry name" value="SK"/>
    <property type="match status" value="1"/>
</dbReference>
<keyword evidence="7" id="KW-0479">Metal-binding</keyword>
<dbReference type="InterPro" id="IPR031322">
    <property type="entry name" value="Shikimate/glucono_kinase"/>
</dbReference>
<evidence type="ECO:0000256" key="1">
    <source>
        <dbReference type="ARBA" id="ARBA00022605"/>
    </source>
</evidence>
<keyword evidence="7" id="KW-0460">Magnesium</keyword>
<feature type="binding site" evidence="7">
    <location>
        <begin position="15"/>
        <end position="20"/>
    </location>
    <ligand>
        <name>ATP</name>
        <dbReference type="ChEBI" id="CHEBI:30616"/>
    </ligand>
</feature>
<keyword evidence="4 7" id="KW-0418">Kinase</keyword>
<evidence type="ECO:0000256" key="7">
    <source>
        <dbReference type="HAMAP-Rule" id="MF_00109"/>
    </source>
</evidence>
<protein>
    <recommendedName>
        <fullName evidence="7">Shikimate kinase</fullName>
        <shortName evidence="7">SK</shortName>
        <ecNumber evidence="7">2.7.1.71</ecNumber>
    </recommendedName>
</protein>
<keyword evidence="1 7" id="KW-0028">Amino-acid biosynthesis</keyword>
<keyword evidence="3 7" id="KW-0547">Nucleotide-binding</keyword>
<evidence type="ECO:0000256" key="3">
    <source>
        <dbReference type="ARBA" id="ARBA00022741"/>
    </source>
</evidence>
<dbReference type="HAMAP" id="MF_00109">
    <property type="entry name" value="Shikimate_kinase"/>
    <property type="match status" value="1"/>
</dbReference>
<dbReference type="PANTHER" id="PTHR21087">
    <property type="entry name" value="SHIKIMATE KINASE"/>
    <property type="match status" value="1"/>
</dbReference>
<evidence type="ECO:0000256" key="5">
    <source>
        <dbReference type="ARBA" id="ARBA00022840"/>
    </source>
</evidence>
<keyword evidence="6 7" id="KW-0057">Aromatic amino acid biosynthesis</keyword>
<comment type="catalytic activity">
    <reaction evidence="7">
        <text>shikimate + ATP = 3-phosphoshikimate + ADP + H(+)</text>
        <dbReference type="Rhea" id="RHEA:13121"/>
        <dbReference type="ChEBI" id="CHEBI:15378"/>
        <dbReference type="ChEBI" id="CHEBI:30616"/>
        <dbReference type="ChEBI" id="CHEBI:36208"/>
        <dbReference type="ChEBI" id="CHEBI:145989"/>
        <dbReference type="ChEBI" id="CHEBI:456216"/>
        <dbReference type="EC" id="2.7.1.71"/>
    </reaction>
</comment>
<evidence type="ECO:0000256" key="6">
    <source>
        <dbReference type="ARBA" id="ARBA00023141"/>
    </source>
</evidence>
<comment type="pathway">
    <text evidence="7">Metabolic intermediate biosynthesis; chorismate biosynthesis; chorismate from D-erythrose 4-phosphate and phosphoenolpyruvate: step 5/7.</text>
</comment>
<dbReference type="PANTHER" id="PTHR21087:SF16">
    <property type="entry name" value="SHIKIMATE KINASE 1, CHLOROPLASTIC"/>
    <property type="match status" value="1"/>
</dbReference>
<evidence type="ECO:0000313" key="9">
    <source>
        <dbReference type="Proteomes" id="UP001302349"/>
    </source>
</evidence>
<name>A0ABZ0IQG0_9BACT</name>
<proteinExistence type="inferred from homology"/>
<organism evidence="8 9">
    <name type="scientific">Imperialibacter roseus</name>
    <dbReference type="NCBI Taxonomy" id="1324217"/>
    <lineage>
        <taxon>Bacteria</taxon>
        <taxon>Pseudomonadati</taxon>
        <taxon>Bacteroidota</taxon>
        <taxon>Cytophagia</taxon>
        <taxon>Cytophagales</taxon>
        <taxon>Flammeovirgaceae</taxon>
        <taxon>Imperialibacter</taxon>
    </lineage>
</organism>
<comment type="cofactor">
    <cofactor evidence="7">
        <name>Mg(2+)</name>
        <dbReference type="ChEBI" id="CHEBI:18420"/>
    </cofactor>
    <text evidence="7">Binds 1 Mg(2+) ion per subunit.</text>
</comment>
<comment type="caution">
    <text evidence="7">Lacks conserved residue(s) required for the propagation of feature annotation.</text>
</comment>
<comment type="subunit">
    <text evidence="7">Monomer.</text>
</comment>
<feature type="binding site" evidence="7">
    <location>
        <position position="19"/>
    </location>
    <ligand>
        <name>Mg(2+)</name>
        <dbReference type="ChEBI" id="CHEBI:18420"/>
    </ligand>
</feature>
<dbReference type="InterPro" id="IPR000623">
    <property type="entry name" value="Shikimate_kinase/TSH1"/>
</dbReference>
<keyword evidence="9" id="KW-1185">Reference proteome</keyword>
<dbReference type="GO" id="GO:0004765">
    <property type="term" value="F:shikimate kinase activity"/>
    <property type="evidence" value="ECO:0007669"/>
    <property type="project" value="UniProtKB-EC"/>
</dbReference>
<dbReference type="Pfam" id="PF01202">
    <property type="entry name" value="SKI"/>
    <property type="match status" value="1"/>
</dbReference>
<reference evidence="8 9" key="1">
    <citation type="journal article" date="2023" name="Microbiol. Resour. Announc.">
        <title>Complete Genome Sequence of Imperialibacter roseus strain P4T.</title>
        <authorList>
            <person name="Tizabi D.R."/>
            <person name="Bachvaroff T."/>
            <person name="Hill R.T."/>
        </authorList>
    </citation>
    <scope>NUCLEOTIDE SEQUENCE [LARGE SCALE GENOMIC DNA]</scope>
    <source>
        <strain evidence="8 9">P4T</strain>
    </source>
</reference>
<dbReference type="RefSeq" id="WP_317489638.1">
    <property type="nucleotide sequence ID" value="NZ_CP136051.1"/>
</dbReference>
<evidence type="ECO:0000256" key="2">
    <source>
        <dbReference type="ARBA" id="ARBA00022679"/>
    </source>
</evidence>
<dbReference type="InterPro" id="IPR027417">
    <property type="entry name" value="P-loop_NTPase"/>
</dbReference>
<gene>
    <name evidence="7" type="primary">aroK</name>
    <name evidence="8" type="ORF">RT717_28180</name>
</gene>
<comment type="function">
    <text evidence="7">Catalyzes the specific phosphorylation of the 3-hydroxyl group of shikimic acid using ATP as a cosubstrate.</text>
</comment>
<feature type="binding site" evidence="7">
    <location>
        <position position="37"/>
    </location>
    <ligand>
        <name>substrate</name>
    </ligand>
</feature>
<keyword evidence="5 7" id="KW-0067">ATP-binding</keyword>
<feature type="binding site" evidence="7">
    <location>
        <position position="145"/>
    </location>
    <ligand>
        <name>substrate</name>
    </ligand>
</feature>
<dbReference type="Proteomes" id="UP001302349">
    <property type="component" value="Chromosome"/>
</dbReference>